<dbReference type="KEGG" id="gps:C427_4561"/>
<dbReference type="Gene3D" id="2.60.120.620">
    <property type="entry name" value="q2cbj1_9rhob like domain"/>
    <property type="match status" value="1"/>
</dbReference>
<reference evidence="8 9" key="1">
    <citation type="journal article" date="2013" name="Genome Announc.">
        <title>Complete Genome Sequence of Glaciecola psychrophila Strain 170T.</title>
        <authorList>
            <person name="Yin J."/>
            <person name="Chen J."/>
            <person name="Liu G."/>
            <person name="Yu Y."/>
            <person name="Song L."/>
            <person name="Wang X."/>
            <person name="Qu X."/>
        </authorList>
    </citation>
    <scope>NUCLEOTIDE SEQUENCE [LARGE SCALE GENOMIC DNA]</scope>
    <source>
        <strain evidence="8 9">170</strain>
    </source>
</reference>
<dbReference type="Proteomes" id="UP000011864">
    <property type="component" value="Chromosome"/>
</dbReference>
<evidence type="ECO:0000256" key="2">
    <source>
        <dbReference type="ARBA" id="ARBA00022723"/>
    </source>
</evidence>
<dbReference type="PANTHER" id="PTHR12907">
    <property type="entry name" value="EGL NINE HOMOLOG-RELATED"/>
    <property type="match status" value="1"/>
</dbReference>
<evidence type="ECO:0000256" key="3">
    <source>
        <dbReference type="ARBA" id="ARBA00022896"/>
    </source>
</evidence>
<dbReference type="PATRIC" id="fig|1129794.4.peg.4540"/>
<keyword evidence="3" id="KW-0847">Vitamin C</keyword>
<dbReference type="HOGENOM" id="CLU_022206_1_0_6"/>
<dbReference type="InterPro" id="IPR051559">
    <property type="entry name" value="HIF_prolyl_hydroxylases"/>
</dbReference>
<name>K6ZRR1_9ALTE</name>
<evidence type="ECO:0000256" key="4">
    <source>
        <dbReference type="ARBA" id="ARBA00022964"/>
    </source>
</evidence>
<keyword evidence="9" id="KW-1185">Reference proteome</keyword>
<dbReference type="InterPro" id="IPR005123">
    <property type="entry name" value="Oxoglu/Fe-dep_dioxygenase_dom"/>
</dbReference>
<evidence type="ECO:0000256" key="6">
    <source>
        <dbReference type="ARBA" id="ARBA00023004"/>
    </source>
</evidence>
<dbReference type="GO" id="GO:0031418">
    <property type="term" value="F:L-ascorbic acid binding"/>
    <property type="evidence" value="ECO:0007669"/>
    <property type="project" value="UniProtKB-KW"/>
</dbReference>
<dbReference type="eggNOG" id="COG3751">
    <property type="taxonomic scope" value="Bacteria"/>
</dbReference>
<dbReference type="InterPro" id="IPR044862">
    <property type="entry name" value="Pro_4_hyd_alph_FE2OG_OXY"/>
</dbReference>
<dbReference type="InterPro" id="IPR006620">
    <property type="entry name" value="Pro_4_hyd_alph"/>
</dbReference>
<evidence type="ECO:0000256" key="1">
    <source>
        <dbReference type="ARBA" id="ARBA00001961"/>
    </source>
</evidence>
<sequence length="218" mass="25019">MTPITEHTNLEAQLIDDIADALVQHGFIRLQHFLPEWLANQLMHEAKHLASIEFTPAGIGRNNNQQINSQVRTDSTMWFSGNSAPQKAYLDWMEQLRMGLNKRLFMGLFDFECHFSHYSIGDFYQRHLDAFKGRSNRILSSVFYLNPHWNKNNGGELLLYAGEQPSPLLTVSPDFNSCIIFLSDVFPHEVLASRCDRFSIAGWHRVNSQSAEHVDPSK</sequence>
<evidence type="ECO:0000259" key="7">
    <source>
        <dbReference type="PROSITE" id="PS51471"/>
    </source>
</evidence>
<keyword evidence="2" id="KW-0479">Metal-binding</keyword>
<keyword evidence="6" id="KW-0408">Iron</keyword>
<accession>K6ZRR1</accession>
<dbReference type="STRING" id="1129794.C427_4561"/>
<proteinExistence type="predicted"/>
<dbReference type="OrthoDB" id="9783171at2"/>
<dbReference type="PANTHER" id="PTHR12907:SF26">
    <property type="entry name" value="HIF PROLYL HYDROXYLASE, ISOFORM C"/>
    <property type="match status" value="1"/>
</dbReference>
<evidence type="ECO:0000313" key="9">
    <source>
        <dbReference type="Proteomes" id="UP000011864"/>
    </source>
</evidence>
<dbReference type="GO" id="GO:0031543">
    <property type="term" value="F:peptidyl-proline dioxygenase activity"/>
    <property type="evidence" value="ECO:0007669"/>
    <property type="project" value="TreeGrafter"/>
</dbReference>
<keyword evidence="4" id="KW-0223">Dioxygenase</keyword>
<feature type="domain" description="Fe2OG dioxygenase" evidence="7">
    <location>
        <begin position="104"/>
        <end position="206"/>
    </location>
</feature>
<keyword evidence="5" id="KW-0560">Oxidoreductase</keyword>
<dbReference type="Pfam" id="PF13640">
    <property type="entry name" value="2OG-FeII_Oxy_3"/>
    <property type="match status" value="1"/>
</dbReference>
<protein>
    <recommendedName>
        <fullName evidence="7">Fe2OG dioxygenase domain-containing protein</fullName>
    </recommendedName>
</protein>
<organism evidence="8 9">
    <name type="scientific">Paraglaciecola psychrophila 170</name>
    <dbReference type="NCBI Taxonomy" id="1129794"/>
    <lineage>
        <taxon>Bacteria</taxon>
        <taxon>Pseudomonadati</taxon>
        <taxon>Pseudomonadota</taxon>
        <taxon>Gammaproteobacteria</taxon>
        <taxon>Alteromonadales</taxon>
        <taxon>Alteromonadaceae</taxon>
        <taxon>Paraglaciecola</taxon>
    </lineage>
</organism>
<comment type="cofactor">
    <cofactor evidence="1">
        <name>L-ascorbate</name>
        <dbReference type="ChEBI" id="CHEBI:38290"/>
    </cofactor>
</comment>
<evidence type="ECO:0000313" key="8">
    <source>
        <dbReference type="EMBL" id="AGH46660.1"/>
    </source>
</evidence>
<evidence type="ECO:0000256" key="5">
    <source>
        <dbReference type="ARBA" id="ARBA00023002"/>
    </source>
</evidence>
<gene>
    <name evidence="8" type="ORF">C427_4561</name>
</gene>
<dbReference type="RefSeq" id="WP_007639913.1">
    <property type="nucleotide sequence ID" value="NC_020514.1"/>
</dbReference>
<dbReference type="AlphaFoldDB" id="K6ZRR1"/>
<dbReference type="PROSITE" id="PS51471">
    <property type="entry name" value="FE2OG_OXY"/>
    <property type="match status" value="1"/>
</dbReference>
<dbReference type="GO" id="GO:0008198">
    <property type="term" value="F:ferrous iron binding"/>
    <property type="evidence" value="ECO:0007669"/>
    <property type="project" value="TreeGrafter"/>
</dbReference>
<dbReference type="GO" id="GO:0071456">
    <property type="term" value="P:cellular response to hypoxia"/>
    <property type="evidence" value="ECO:0007669"/>
    <property type="project" value="TreeGrafter"/>
</dbReference>
<dbReference type="EMBL" id="CP003837">
    <property type="protein sequence ID" value="AGH46660.1"/>
    <property type="molecule type" value="Genomic_DNA"/>
</dbReference>
<dbReference type="SMART" id="SM00702">
    <property type="entry name" value="P4Hc"/>
    <property type="match status" value="1"/>
</dbReference>